<dbReference type="GO" id="GO:0008270">
    <property type="term" value="F:zinc ion binding"/>
    <property type="evidence" value="ECO:0007669"/>
    <property type="project" value="InterPro"/>
</dbReference>
<dbReference type="CDD" id="cd00067">
    <property type="entry name" value="GAL4"/>
    <property type="match status" value="1"/>
</dbReference>
<dbReference type="GO" id="GO:0006351">
    <property type="term" value="P:DNA-templated transcription"/>
    <property type="evidence" value="ECO:0007669"/>
    <property type="project" value="InterPro"/>
</dbReference>
<reference evidence="9" key="1">
    <citation type="journal article" date="2020" name="bioRxiv">
        <title>Genomic and phenotypic heterogeneity of clinical isolates of the human pathogens Aspergillus fumigatus, Aspergillus lentulus and Aspergillus fumigatiaffinis.</title>
        <authorList>
            <person name="dos Santos R.A.C."/>
            <person name="Steenwyk J.L."/>
            <person name="Rivero-Menendez O."/>
            <person name="Mead M.E."/>
            <person name="Silva L.P."/>
            <person name="Bastos R.W."/>
            <person name="Alastruey-Izquierdo A."/>
            <person name="Goldman G.H."/>
            <person name="Rokas A."/>
        </authorList>
    </citation>
    <scope>NUCLEOTIDE SEQUENCE</scope>
    <source>
        <strain evidence="9">CNM-CM6805</strain>
    </source>
</reference>
<dbReference type="InterPro" id="IPR007219">
    <property type="entry name" value="XnlR_reg_dom"/>
</dbReference>
<name>A0A8H4EEU7_9EURO</name>
<dbReference type="InterPro" id="IPR050987">
    <property type="entry name" value="AtrR-like"/>
</dbReference>
<evidence type="ECO:0000313" key="10">
    <source>
        <dbReference type="Proteomes" id="UP000653565"/>
    </source>
</evidence>
<dbReference type="InterPro" id="IPR036864">
    <property type="entry name" value="Zn2-C6_fun-type_DNA-bd_sf"/>
</dbReference>
<dbReference type="PANTHER" id="PTHR46910">
    <property type="entry name" value="TRANSCRIPTION FACTOR PDR1"/>
    <property type="match status" value="1"/>
</dbReference>
<dbReference type="SMART" id="SM00906">
    <property type="entry name" value="Fungal_trans"/>
    <property type="match status" value="1"/>
</dbReference>
<keyword evidence="3" id="KW-0805">Transcription regulation</keyword>
<evidence type="ECO:0000256" key="7">
    <source>
        <dbReference type="SAM" id="MobiDB-lite"/>
    </source>
</evidence>
<evidence type="ECO:0000256" key="1">
    <source>
        <dbReference type="ARBA" id="ARBA00004123"/>
    </source>
</evidence>
<dbReference type="GO" id="GO:0000981">
    <property type="term" value="F:DNA-binding transcription factor activity, RNA polymerase II-specific"/>
    <property type="evidence" value="ECO:0007669"/>
    <property type="project" value="InterPro"/>
</dbReference>
<organism evidence="9 10">
    <name type="scientific">Aspergillus fumigatiaffinis</name>
    <dbReference type="NCBI Taxonomy" id="340414"/>
    <lineage>
        <taxon>Eukaryota</taxon>
        <taxon>Fungi</taxon>
        <taxon>Dikarya</taxon>
        <taxon>Ascomycota</taxon>
        <taxon>Pezizomycotina</taxon>
        <taxon>Eurotiomycetes</taxon>
        <taxon>Eurotiomycetidae</taxon>
        <taxon>Eurotiales</taxon>
        <taxon>Aspergillaceae</taxon>
        <taxon>Aspergillus</taxon>
        <taxon>Aspergillus subgen. Fumigati</taxon>
    </lineage>
</organism>
<evidence type="ECO:0000256" key="3">
    <source>
        <dbReference type="ARBA" id="ARBA00023015"/>
    </source>
</evidence>
<reference evidence="9" key="2">
    <citation type="submission" date="2020-04" db="EMBL/GenBank/DDBJ databases">
        <authorList>
            <person name="Santos R.A.C."/>
            <person name="Steenwyk J.L."/>
            <person name="Rivero-Menendez O."/>
            <person name="Mead M.E."/>
            <person name="Silva L.P."/>
            <person name="Bastos R.W."/>
            <person name="Alastruey-Izquierdo A."/>
            <person name="Goldman G.H."/>
            <person name="Rokas A."/>
        </authorList>
    </citation>
    <scope>NUCLEOTIDE SEQUENCE</scope>
    <source>
        <strain evidence="9">CNM-CM6805</strain>
    </source>
</reference>
<gene>
    <name evidence="9" type="ORF">CNMCM6805_001992</name>
</gene>
<dbReference type="EMBL" id="JAAAPX010000149">
    <property type="protein sequence ID" value="KAF4228533.1"/>
    <property type="molecule type" value="Genomic_DNA"/>
</dbReference>
<accession>A0A8H4EEU7</accession>
<feature type="compositionally biased region" description="Basic and acidic residues" evidence="7">
    <location>
        <begin position="107"/>
        <end position="123"/>
    </location>
</feature>
<dbReference type="InterPro" id="IPR001138">
    <property type="entry name" value="Zn2Cys6_DnaBD"/>
</dbReference>
<keyword evidence="4" id="KW-0238">DNA-binding</keyword>
<keyword evidence="2" id="KW-0479">Metal-binding</keyword>
<dbReference type="PROSITE" id="PS00463">
    <property type="entry name" value="ZN2_CY6_FUNGAL_1"/>
    <property type="match status" value="1"/>
</dbReference>
<keyword evidence="5" id="KW-0804">Transcription</keyword>
<dbReference type="GO" id="GO:0005634">
    <property type="term" value="C:nucleus"/>
    <property type="evidence" value="ECO:0007669"/>
    <property type="project" value="UniProtKB-SubCell"/>
</dbReference>
<evidence type="ECO:0000259" key="8">
    <source>
        <dbReference type="PROSITE" id="PS50048"/>
    </source>
</evidence>
<feature type="region of interest" description="Disordered" evidence="7">
    <location>
        <begin position="96"/>
        <end position="123"/>
    </location>
</feature>
<comment type="caution">
    <text evidence="9">The sequence shown here is derived from an EMBL/GenBank/DDBJ whole genome shotgun (WGS) entry which is preliminary data.</text>
</comment>
<dbReference type="PROSITE" id="PS50048">
    <property type="entry name" value="ZN2_CY6_FUNGAL_2"/>
    <property type="match status" value="1"/>
</dbReference>
<dbReference type="Pfam" id="PF04082">
    <property type="entry name" value="Fungal_trans"/>
    <property type="match status" value="1"/>
</dbReference>
<evidence type="ECO:0000256" key="5">
    <source>
        <dbReference type="ARBA" id="ARBA00023163"/>
    </source>
</evidence>
<dbReference type="SMART" id="SM00066">
    <property type="entry name" value="GAL4"/>
    <property type="match status" value="1"/>
</dbReference>
<keyword evidence="6" id="KW-0539">Nucleus</keyword>
<evidence type="ECO:0000256" key="2">
    <source>
        <dbReference type="ARBA" id="ARBA00022723"/>
    </source>
</evidence>
<comment type="subcellular location">
    <subcellularLocation>
        <location evidence="1">Nucleus</location>
    </subcellularLocation>
</comment>
<dbReference type="GO" id="GO:0003677">
    <property type="term" value="F:DNA binding"/>
    <property type="evidence" value="ECO:0007669"/>
    <property type="project" value="UniProtKB-KW"/>
</dbReference>
<dbReference type="Proteomes" id="UP000653565">
    <property type="component" value="Unassembled WGS sequence"/>
</dbReference>
<dbReference type="AlphaFoldDB" id="A0A8H4EEU7"/>
<proteinExistence type="predicted"/>
<dbReference type="CDD" id="cd12148">
    <property type="entry name" value="fungal_TF_MHR"/>
    <property type="match status" value="1"/>
</dbReference>
<evidence type="ECO:0000256" key="6">
    <source>
        <dbReference type="ARBA" id="ARBA00023242"/>
    </source>
</evidence>
<dbReference type="PANTHER" id="PTHR46910:SF3">
    <property type="entry name" value="HALOTOLERANCE PROTEIN 9-RELATED"/>
    <property type="match status" value="1"/>
</dbReference>
<evidence type="ECO:0000256" key="4">
    <source>
        <dbReference type="ARBA" id="ARBA00023125"/>
    </source>
</evidence>
<dbReference type="Pfam" id="PF00172">
    <property type="entry name" value="Zn_clus"/>
    <property type="match status" value="1"/>
</dbReference>
<sequence length="737" mass="82671">MEPMSDQLTLQGPPGKRRRVALACDVCRTRKSRCDGIRPQCAMCKDLGFECVYTPPVTATNVIVQKDYLQNLETRMKSLETNLTAMRSELSGLAAHITSRSSPGESRPSEEVSHEPLADLAGHEDPIDAMGAVTFADEEDCGYFGPSSNIAFLRHLSRAVSYSEGNHREINSRRMDQVAYDGGFVSATRPPSPLSGPSPTAVRSGLGTNSILPSPEETLQLIRRYFYDTGLLFPYIYPPAFIETYHQFQNNAKKVRRTWLGLLHIMLAMAKVTAVSTCTPAEMRIKESTVYYRQALKLCRGEILRGTTLEVVQYLLLMGQYLQGTQKSVQAWTVHGLAVKAALQLGLHSKDASQAFSPLEREIRKRTWFGCVVLDRTLSMTFGRPPAIPDNYVQLDLPTVDSITEGQPFVDDETIRHSIQFFNQTITLYKHMGNIIDEIYGRNLGCEPGLSVGEMVGRVLSIENQLFSWVMALPDSLRQLTLQGLREEIEKSETQPRLFPLKFQVILTLRYLHIQVLLHRPLLVKFFDASIASGLEPGQERILNEIGYSSTKKCVESAMGIIDMIHELVSAAGWQRDLLGAWWYSLYYSKLLFLHFYLGLRVSHPFFSGEIAFNAALVIIGATWVQRARQSAPDFPMHQTADIRLYPGRAVATLRLLDMGNRMVDRCKYYLEQLISVLRLQPEDQTGTGAPTELGIAAIRNATPGYNISSSFGIECGEFMLDDLFTNLTQGPALERW</sequence>
<dbReference type="OrthoDB" id="3364175at2759"/>
<dbReference type="SUPFAM" id="SSF57701">
    <property type="entry name" value="Zn2/Cys6 DNA-binding domain"/>
    <property type="match status" value="1"/>
</dbReference>
<protein>
    <recommendedName>
        <fullName evidence="8">Zn(2)-C6 fungal-type domain-containing protein</fullName>
    </recommendedName>
</protein>
<keyword evidence="10" id="KW-1185">Reference proteome</keyword>
<evidence type="ECO:0000313" key="9">
    <source>
        <dbReference type="EMBL" id="KAF4228533.1"/>
    </source>
</evidence>
<feature type="domain" description="Zn(2)-C6 fungal-type" evidence="8">
    <location>
        <begin position="23"/>
        <end position="53"/>
    </location>
</feature>
<dbReference type="Gene3D" id="4.10.240.10">
    <property type="entry name" value="Zn(2)-C6 fungal-type DNA-binding domain"/>
    <property type="match status" value="1"/>
</dbReference>